<sequence length="178" mass="20652">MKPDLLQVKIFSNRLILRTIALEFQEDIFREFTGKITTYMFPRSPENISDTKLFITESLKNMIQGDEIILVILEKKSQEFLGCTGIHKLNSDSPEIGIWLKKSAHGNGYGLETVTTLKEWAEENLDYQYLIYPVDIANIPSRRIPERLGGESFREYDKTNLSGRVLHLLEYRIPKKLN</sequence>
<reference evidence="2" key="1">
    <citation type="submission" date="2021-05" db="EMBL/GenBank/DDBJ databases">
        <authorList>
            <person name="Pietrasiak N."/>
            <person name="Ward R."/>
            <person name="Stajich J.E."/>
            <person name="Kurbessoian T."/>
        </authorList>
    </citation>
    <scope>NUCLEOTIDE SEQUENCE</scope>
    <source>
        <strain evidence="2">GSE-NOS-MK-12-04C</strain>
    </source>
</reference>
<dbReference type="Gene3D" id="3.40.630.30">
    <property type="match status" value="1"/>
</dbReference>
<dbReference type="AlphaFoldDB" id="A0A951QPX7"/>
<reference evidence="2" key="2">
    <citation type="journal article" date="2022" name="Microbiol. Resour. Announc.">
        <title>Metagenome Sequencing to Explore Phylogenomics of Terrestrial Cyanobacteria.</title>
        <authorList>
            <person name="Ward R.D."/>
            <person name="Stajich J.E."/>
            <person name="Johansen J.R."/>
            <person name="Huntemann M."/>
            <person name="Clum A."/>
            <person name="Foster B."/>
            <person name="Foster B."/>
            <person name="Roux S."/>
            <person name="Palaniappan K."/>
            <person name="Varghese N."/>
            <person name="Mukherjee S."/>
            <person name="Reddy T.B.K."/>
            <person name="Daum C."/>
            <person name="Copeland A."/>
            <person name="Chen I.A."/>
            <person name="Ivanova N.N."/>
            <person name="Kyrpides N.C."/>
            <person name="Shapiro N."/>
            <person name="Eloe-Fadrosh E.A."/>
            <person name="Pietrasiak N."/>
        </authorList>
    </citation>
    <scope>NUCLEOTIDE SEQUENCE</scope>
    <source>
        <strain evidence="2">GSE-NOS-MK-12-04C</strain>
    </source>
</reference>
<feature type="domain" description="N-acetyltransferase" evidence="1">
    <location>
        <begin position="27"/>
        <end position="178"/>
    </location>
</feature>
<proteinExistence type="predicted"/>
<dbReference type="EMBL" id="JAHHGZ010000025">
    <property type="protein sequence ID" value="MBW4669932.1"/>
    <property type="molecule type" value="Genomic_DNA"/>
</dbReference>
<protein>
    <submittedName>
        <fullName evidence="2">GNAT family N-acetyltransferase</fullName>
    </submittedName>
</protein>
<dbReference type="PANTHER" id="PTHR43792">
    <property type="entry name" value="GNAT FAMILY, PUTATIVE (AFU_ORTHOLOGUE AFUA_3G00765)-RELATED-RELATED"/>
    <property type="match status" value="1"/>
</dbReference>
<evidence type="ECO:0000313" key="2">
    <source>
        <dbReference type="EMBL" id="MBW4669932.1"/>
    </source>
</evidence>
<dbReference type="SUPFAM" id="SSF55729">
    <property type="entry name" value="Acyl-CoA N-acyltransferases (Nat)"/>
    <property type="match status" value="1"/>
</dbReference>
<dbReference type="InterPro" id="IPR000182">
    <property type="entry name" value="GNAT_dom"/>
</dbReference>
<dbReference type="InterPro" id="IPR051531">
    <property type="entry name" value="N-acetyltransferase"/>
</dbReference>
<evidence type="ECO:0000259" key="1">
    <source>
        <dbReference type="PROSITE" id="PS51186"/>
    </source>
</evidence>
<dbReference type="Pfam" id="PF13302">
    <property type="entry name" value="Acetyltransf_3"/>
    <property type="match status" value="1"/>
</dbReference>
<organism evidence="2 3">
    <name type="scientific">Cyanomargarita calcarea GSE-NOS-MK-12-04C</name>
    <dbReference type="NCBI Taxonomy" id="2839659"/>
    <lineage>
        <taxon>Bacteria</taxon>
        <taxon>Bacillati</taxon>
        <taxon>Cyanobacteriota</taxon>
        <taxon>Cyanophyceae</taxon>
        <taxon>Nostocales</taxon>
        <taxon>Cyanomargaritaceae</taxon>
        <taxon>Cyanomargarita</taxon>
    </lineage>
</organism>
<gene>
    <name evidence="2" type="ORF">KME60_21595</name>
</gene>
<name>A0A951QPX7_9CYAN</name>
<evidence type="ECO:0000313" key="3">
    <source>
        <dbReference type="Proteomes" id="UP000729701"/>
    </source>
</evidence>
<comment type="caution">
    <text evidence="2">The sequence shown here is derived from an EMBL/GenBank/DDBJ whole genome shotgun (WGS) entry which is preliminary data.</text>
</comment>
<dbReference type="Proteomes" id="UP000729701">
    <property type="component" value="Unassembled WGS sequence"/>
</dbReference>
<dbReference type="PROSITE" id="PS51186">
    <property type="entry name" value="GNAT"/>
    <property type="match status" value="1"/>
</dbReference>
<accession>A0A951QPX7</accession>
<dbReference type="GO" id="GO:0016747">
    <property type="term" value="F:acyltransferase activity, transferring groups other than amino-acyl groups"/>
    <property type="evidence" value="ECO:0007669"/>
    <property type="project" value="InterPro"/>
</dbReference>
<dbReference type="InterPro" id="IPR016181">
    <property type="entry name" value="Acyl_CoA_acyltransferase"/>
</dbReference>